<dbReference type="AlphaFoldDB" id="A0A2H0B8U1"/>
<comment type="caution">
    <text evidence="2">The sequence shown here is derived from an EMBL/GenBank/DDBJ whole genome shotgun (WGS) entry which is preliminary data.</text>
</comment>
<evidence type="ECO:0000259" key="1">
    <source>
        <dbReference type="SMART" id="SM01040"/>
    </source>
</evidence>
<dbReference type="EMBL" id="PCSR01000032">
    <property type="protein sequence ID" value="PIP53368.1"/>
    <property type="molecule type" value="Genomic_DNA"/>
</dbReference>
<proteinExistence type="predicted"/>
<accession>A0A2H0B8U1</accession>
<gene>
    <name evidence="2" type="ORF">COX08_01340</name>
</gene>
<dbReference type="InterPro" id="IPR003497">
    <property type="entry name" value="BRO_N_domain"/>
</dbReference>
<sequence length="145" mass="16710">MTRKNQPRLAIFKGKKIRRLIYQNEWWFSVVDVCGVLVASADSGAYWRKLKQRLIAEGSEVVTFCHGLKLEAPDGKMRETDCANTEGMFRIVQSIPSPKAEPMKRWLAKVGFERVKEIEDPELASKRTRMLYKLKGYPDQFALEG</sequence>
<evidence type="ECO:0000313" key="2">
    <source>
        <dbReference type="EMBL" id="PIP53368.1"/>
    </source>
</evidence>
<name>A0A2H0B8U1_9BACT</name>
<dbReference type="Pfam" id="PF02498">
    <property type="entry name" value="Bro-N"/>
    <property type="match status" value="1"/>
</dbReference>
<dbReference type="Proteomes" id="UP000229459">
    <property type="component" value="Unassembled WGS sequence"/>
</dbReference>
<dbReference type="SMART" id="SM01040">
    <property type="entry name" value="Bro-N"/>
    <property type="match status" value="1"/>
</dbReference>
<reference evidence="2 3" key="1">
    <citation type="submission" date="2017-09" db="EMBL/GenBank/DDBJ databases">
        <title>Depth-based differentiation of microbial function through sediment-hosted aquifers and enrichment of novel symbionts in the deep terrestrial subsurface.</title>
        <authorList>
            <person name="Probst A.J."/>
            <person name="Ladd B."/>
            <person name="Jarett J.K."/>
            <person name="Geller-Mcgrath D.E."/>
            <person name="Sieber C.M."/>
            <person name="Emerson J.B."/>
            <person name="Anantharaman K."/>
            <person name="Thomas B.C."/>
            <person name="Malmstrom R."/>
            <person name="Stieglmeier M."/>
            <person name="Klingl A."/>
            <person name="Woyke T."/>
            <person name="Ryan C.M."/>
            <person name="Banfield J.F."/>
        </authorList>
    </citation>
    <scope>NUCLEOTIDE SEQUENCE [LARGE SCALE GENOMIC DNA]</scope>
    <source>
        <strain evidence="2">CG23_combo_of_CG06-09_8_20_14_all_34_8</strain>
    </source>
</reference>
<organism evidence="2 3">
    <name type="scientific">Candidatus Beckwithbacteria bacterium CG23_combo_of_CG06-09_8_20_14_all_34_8</name>
    <dbReference type="NCBI Taxonomy" id="1974497"/>
    <lineage>
        <taxon>Bacteria</taxon>
        <taxon>Candidatus Beckwithiibacteriota</taxon>
    </lineage>
</organism>
<evidence type="ECO:0000313" key="3">
    <source>
        <dbReference type="Proteomes" id="UP000229459"/>
    </source>
</evidence>
<feature type="domain" description="Bro-N" evidence="1">
    <location>
        <begin position="16"/>
        <end position="113"/>
    </location>
</feature>
<protein>
    <recommendedName>
        <fullName evidence="1">Bro-N domain-containing protein</fullName>
    </recommendedName>
</protein>